<keyword evidence="1" id="KW-0732">Signal</keyword>
<dbReference type="EMBL" id="CP071090">
    <property type="protein sequence ID" value="QSQ21233.1"/>
    <property type="molecule type" value="Genomic_DNA"/>
</dbReference>
<evidence type="ECO:0000256" key="1">
    <source>
        <dbReference type="SAM" id="SignalP"/>
    </source>
</evidence>
<proteinExistence type="predicted"/>
<organism evidence="2 3">
    <name type="scientific">Pyxidicoccus parkwayensis</name>
    <dbReference type="NCBI Taxonomy" id="2813578"/>
    <lineage>
        <taxon>Bacteria</taxon>
        <taxon>Pseudomonadati</taxon>
        <taxon>Myxococcota</taxon>
        <taxon>Myxococcia</taxon>
        <taxon>Myxococcales</taxon>
        <taxon>Cystobacterineae</taxon>
        <taxon>Myxococcaceae</taxon>
        <taxon>Pyxidicoccus</taxon>
    </lineage>
</organism>
<feature type="signal peptide" evidence="1">
    <location>
        <begin position="1"/>
        <end position="22"/>
    </location>
</feature>
<accession>A0ABX7NYS8</accession>
<evidence type="ECO:0008006" key="4">
    <source>
        <dbReference type="Google" id="ProtNLM"/>
    </source>
</evidence>
<protein>
    <recommendedName>
        <fullName evidence="4">Lipoprotein</fullName>
    </recommendedName>
</protein>
<reference evidence="2 3" key="1">
    <citation type="submission" date="2021-02" db="EMBL/GenBank/DDBJ databases">
        <title>De Novo genome assembly of isolated myxobacteria.</title>
        <authorList>
            <person name="Stevens D.C."/>
        </authorList>
    </citation>
    <scope>NUCLEOTIDE SEQUENCE [LARGE SCALE GENOMIC DNA]</scope>
    <source>
        <strain evidence="3">SCPEA02</strain>
    </source>
</reference>
<sequence length="136" mass="14376">MKPSSILVVSLFLCATACGGGASETTSDERAVQTRQGALSSTDSLIGTWAMAVDAQWKWRFDASGEATLVGAPPFHPYCWTIGDTACRNIVSTGPGSYAGEVNTCDRGFVPMTIVLSGDVFTLSYDHESIGFGRVN</sequence>
<feature type="chain" id="PRO_5045187113" description="Lipoprotein" evidence="1">
    <location>
        <begin position="23"/>
        <end position="136"/>
    </location>
</feature>
<keyword evidence="3" id="KW-1185">Reference proteome</keyword>
<dbReference type="Proteomes" id="UP000662747">
    <property type="component" value="Chromosome"/>
</dbReference>
<gene>
    <name evidence="2" type="ORF">JY651_39555</name>
</gene>
<evidence type="ECO:0000313" key="3">
    <source>
        <dbReference type="Proteomes" id="UP000662747"/>
    </source>
</evidence>
<name>A0ABX7NYS8_9BACT</name>
<dbReference type="RefSeq" id="WP_206722812.1">
    <property type="nucleotide sequence ID" value="NZ_CP071090.1"/>
</dbReference>
<evidence type="ECO:0000313" key="2">
    <source>
        <dbReference type="EMBL" id="QSQ21233.1"/>
    </source>
</evidence>